<reference evidence="7" key="1">
    <citation type="submission" date="2015-02" db="EMBL/GenBank/DDBJ databases">
        <title>Pyrococcus kukulkanii sp. nov., a novel hyperthermophilic archaeon isolated from a deep-sea hydrothermal vent at the Guaymas Basin.</title>
        <authorList>
            <person name="Oger P.M."/>
            <person name="Callac N."/>
            <person name="Jebbar M."/>
            <person name="Godfroy A."/>
        </authorList>
    </citation>
    <scope>NUCLEOTIDE SEQUENCE [LARGE SCALE GENOMIC DNA]</scope>
    <source>
        <strain evidence="7">NCB100</strain>
    </source>
</reference>
<keyword evidence="3 5" id="KW-1133">Transmembrane helix</keyword>
<dbReference type="KEGG" id="pyc:TQ32_00870"/>
<evidence type="ECO:0000256" key="3">
    <source>
        <dbReference type="ARBA" id="ARBA00022989"/>
    </source>
</evidence>
<feature type="transmembrane region" description="Helical" evidence="5">
    <location>
        <begin position="385"/>
        <end position="404"/>
    </location>
</feature>
<dbReference type="InterPro" id="IPR052556">
    <property type="entry name" value="PolySynth_Transporter"/>
</dbReference>
<evidence type="ECO:0000256" key="5">
    <source>
        <dbReference type="SAM" id="Phobius"/>
    </source>
</evidence>
<gene>
    <name evidence="6" type="ORF">TQ32_00870</name>
</gene>
<sequence>MAKSLKWKLIENAGWLFIAEVLSKVLAYGIIVVMGRTLGPEGLGLYSFIFYYVGILGVFSDFGVNFYVTKEVSKDKNRLRDLVPVALGLKISLAFMNFVILAVITLFLPKPLWVKLLILGVGVEAILYWVATFFTGLMYAHEVTKYEAIARITERCWAFITGVPILYYLRSLRTFVEALVAGYVIRDTMKIYFTTKIAGFVKPKFKLKEWLGILRRSYPFWLINLFTMIYYQTDVVMLNLLRGNYETGLYRGAYMFIQVALLVPTVVIPTILPPMARLWEKDKRIVRTLFNKAYMTLLGLGIVGAGGLMAFPNLLITIFLGSKFLPSIPILKILGVAVPFMFLNSLIGSLMNATGKELEFTKIVGFTALLNVVLNYILISKYGASGAALATLVSQVSVTIMGSYKAYYHLKI</sequence>
<comment type="subcellular location">
    <subcellularLocation>
        <location evidence="1">Membrane</location>
        <topology evidence="1">Multi-pass membrane protein</topology>
    </subcellularLocation>
</comment>
<keyword evidence="4 5" id="KW-0472">Membrane</keyword>
<feature type="transmembrane region" description="Helical" evidence="5">
    <location>
        <begin position="45"/>
        <end position="68"/>
    </location>
</feature>
<feature type="transmembrane region" description="Helical" evidence="5">
    <location>
        <begin position="213"/>
        <end position="233"/>
    </location>
</feature>
<dbReference type="RefSeq" id="WP_068320119.1">
    <property type="nucleotide sequence ID" value="NZ_CP010835.1"/>
</dbReference>
<dbReference type="PATRIC" id="fig|1609559.3.peg.179"/>
<feature type="transmembrane region" description="Helical" evidence="5">
    <location>
        <begin position="89"/>
        <end position="108"/>
    </location>
</feature>
<dbReference type="STRING" id="1609559.TQ32_00870"/>
<dbReference type="CDD" id="cd13128">
    <property type="entry name" value="MATE_Wzx_like"/>
    <property type="match status" value="1"/>
</dbReference>
<dbReference type="PANTHER" id="PTHR43424:SF1">
    <property type="entry name" value="LOCUS PUTATIVE PROTEIN 1-RELATED"/>
    <property type="match status" value="1"/>
</dbReference>
<evidence type="ECO:0000313" key="6">
    <source>
        <dbReference type="EMBL" id="AMM53205.1"/>
    </source>
</evidence>
<dbReference type="GO" id="GO:0016020">
    <property type="term" value="C:membrane"/>
    <property type="evidence" value="ECO:0007669"/>
    <property type="project" value="UniProtKB-SubCell"/>
</dbReference>
<feature type="transmembrane region" description="Helical" evidence="5">
    <location>
        <begin position="253"/>
        <end position="272"/>
    </location>
</feature>
<name>A0A127B7H8_9EURY</name>
<dbReference type="EMBL" id="CP010835">
    <property type="protein sequence ID" value="AMM53205.1"/>
    <property type="molecule type" value="Genomic_DNA"/>
</dbReference>
<proteinExistence type="predicted"/>
<accession>A0A127B7H8</accession>
<feature type="transmembrane region" description="Helical" evidence="5">
    <location>
        <begin position="327"/>
        <end position="348"/>
    </location>
</feature>
<dbReference type="PANTHER" id="PTHR43424">
    <property type="entry name" value="LOCUS PUTATIVE PROTEIN 1-RELATED"/>
    <property type="match status" value="1"/>
</dbReference>
<dbReference type="InterPro" id="IPR002797">
    <property type="entry name" value="Polysacc_synth"/>
</dbReference>
<evidence type="ECO:0000313" key="7">
    <source>
        <dbReference type="Proteomes" id="UP000070587"/>
    </source>
</evidence>
<protein>
    <submittedName>
        <fullName evidence="6">Peptide-binding protein</fullName>
    </submittedName>
</protein>
<evidence type="ECO:0000256" key="2">
    <source>
        <dbReference type="ARBA" id="ARBA00022692"/>
    </source>
</evidence>
<feature type="transmembrane region" description="Helical" evidence="5">
    <location>
        <begin position="12"/>
        <end position="33"/>
    </location>
</feature>
<organism evidence="6 7">
    <name type="scientific">Pyrococcus kukulkanii</name>
    <dbReference type="NCBI Taxonomy" id="1609559"/>
    <lineage>
        <taxon>Archaea</taxon>
        <taxon>Methanobacteriati</taxon>
        <taxon>Methanobacteriota</taxon>
        <taxon>Thermococci</taxon>
        <taxon>Thermococcales</taxon>
        <taxon>Thermococcaceae</taxon>
        <taxon>Pyrococcus</taxon>
    </lineage>
</organism>
<dbReference type="AlphaFoldDB" id="A0A127B7H8"/>
<dbReference type="OrthoDB" id="19148at2157"/>
<reference evidence="6 7" key="2">
    <citation type="journal article" date="2016" name="Int. J. Syst. Evol. Microbiol.">
        <title>Pyrococcus kukulkanii sp. nov., a hyperthermophilic, piezophilic archaeon isolated from a deep-sea hydrothermal vent.</title>
        <authorList>
            <person name="Callac N."/>
            <person name="Oger P."/>
            <person name="Lesongeur F."/>
            <person name="Rattray J.E."/>
            <person name="Vannier P."/>
            <person name="Michoud G."/>
            <person name="Beauverger M."/>
            <person name="Gayet N."/>
            <person name="Rouxel O."/>
            <person name="Jebbar M."/>
            <person name="Godfroy A."/>
        </authorList>
    </citation>
    <scope>NUCLEOTIDE SEQUENCE [LARGE SCALE GENOMIC DNA]</scope>
    <source>
        <strain evidence="6 7">NCB100</strain>
    </source>
</reference>
<feature type="transmembrane region" description="Helical" evidence="5">
    <location>
        <begin position="360"/>
        <end position="379"/>
    </location>
</feature>
<keyword evidence="2 5" id="KW-0812">Transmembrane</keyword>
<dbReference type="GeneID" id="28490340"/>
<dbReference type="Pfam" id="PF01943">
    <property type="entry name" value="Polysacc_synt"/>
    <property type="match status" value="1"/>
</dbReference>
<evidence type="ECO:0000256" key="4">
    <source>
        <dbReference type="ARBA" id="ARBA00023136"/>
    </source>
</evidence>
<feature type="transmembrane region" description="Helical" evidence="5">
    <location>
        <begin position="293"/>
        <end position="321"/>
    </location>
</feature>
<dbReference type="Proteomes" id="UP000070587">
    <property type="component" value="Chromosome"/>
</dbReference>
<feature type="transmembrane region" description="Helical" evidence="5">
    <location>
        <begin position="114"/>
        <end position="140"/>
    </location>
</feature>
<evidence type="ECO:0000256" key="1">
    <source>
        <dbReference type="ARBA" id="ARBA00004141"/>
    </source>
</evidence>